<dbReference type="InterPro" id="IPR043128">
    <property type="entry name" value="Rev_trsase/Diguanyl_cyclase"/>
</dbReference>
<dbReference type="SUPFAM" id="SSF56672">
    <property type="entry name" value="DNA/RNA polymerases"/>
    <property type="match status" value="1"/>
</dbReference>
<reference evidence="13" key="1">
    <citation type="journal article" date="2019" name="Plant Biotechnol. J.">
        <title>Genome sequencing of the Australian wild diploid species Gossypium australe highlights disease resistance and delayed gland morphogenesis.</title>
        <authorList>
            <person name="Cai Y."/>
            <person name="Cai X."/>
            <person name="Wang Q."/>
            <person name="Wang P."/>
            <person name="Zhang Y."/>
            <person name="Cai C."/>
            <person name="Xu Y."/>
            <person name="Wang K."/>
            <person name="Zhou Z."/>
            <person name="Wang C."/>
            <person name="Geng S."/>
            <person name="Li B."/>
            <person name="Dong Q."/>
            <person name="Hou Y."/>
            <person name="Wang H."/>
            <person name="Ai P."/>
            <person name="Liu Z."/>
            <person name="Yi F."/>
            <person name="Sun M."/>
            <person name="An G."/>
            <person name="Cheng J."/>
            <person name="Zhang Y."/>
            <person name="Shi Q."/>
            <person name="Xie Y."/>
            <person name="Shi X."/>
            <person name="Chang Y."/>
            <person name="Huang F."/>
            <person name="Chen Y."/>
            <person name="Hong S."/>
            <person name="Mi L."/>
            <person name="Sun Q."/>
            <person name="Zhang L."/>
            <person name="Zhou B."/>
            <person name="Peng R."/>
            <person name="Zhang X."/>
            <person name="Liu F."/>
        </authorList>
    </citation>
    <scope>NUCLEOTIDE SEQUENCE [LARGE SCALE GENOMIC DNA]</scope>
    <source>
        <strain evidence="13">cv. PA1801</strain>
    </source>
</reference>
<dbReference type="Pfam" id="PF00098">
    <property type="entry name" value="zf-CCHC"/>
    <property type="match status" value="1"/>
</dbReference>
<name>A0A5B6WS40_9ROSI</name>
<comment type="caution">
    <text evidence="12">The sequence shown here is derived from an EMBL/GenBank/DDBJ whole genome shotgun (WGS) entry which is preliminary data.</text>
</comment>
<dbReference type="PROSITE" id="PS50158">
    <property type="entry name" value="ZF_CCHC"/>
    <property type="match status" value="1"/>
</dbReference>
<keyword evidence="3" id="KW-0548">Nucleotidyltransferase</keyword>
<dbReference type="InterPro" id="IPR043502">
    <property type="entry name" value="DNA/RNA_pol_sf"/>
</dbReference>
<feature type="domain" description="Reverse transcriptase" evidence="11">
    <location>
        <begin position="738"/>
        <end position="917"/>
    </location>
</feature>
<dbReference type="Pfam" id="PF03732">
    <property type="entry name" value="Retrotrans_gag"/>
    <property type="match status" value="1"/>
</dbReference>
<feature type="region of interest" description="Disordered" evidence="9">
    <location>
        <begin position="450"/>
        <end position="483"/>
    </location>
</feature>
<dbReference type="PANTHER" id="PTHR37984">
    <property type="entry name" value="PROTEIN CBG26694"/>
    <property type="match status" value="1"/>
</dbReference>
<evidence type="ECO:0000259" key="10">
    <source>
        <dbReference type="PROSITE" id="PS50158"/>
    </source>
</evidence>
<dbReference type="CDD" id="cd01647">
    <property type="entry name" value="RT_LTR"/>
    <property type="match status" value="1"/>
</dbReference>
<evidence type="ECO:0000256" key="4">
    <source>
        <dbReference type="ARBA" id="ARBA00022722"/>
    </source>
</evidence>
<dbReference type="FunFam" id="3.30.70.270:FF:000020">
    <property type="entry name" value="Transposon Tf2-6 polyprotein-like Protein"/>
    <property type="match status" value="1"/>
</dbReference>
<dbReference type="InterPro" id="IPR012337">
    <property type="entry name" value="RNaseH-like_sf"/>
</dbReference>
<feature type="compositionally biased region" description="Polar residues" evidence="9">
    <location>
        <begin position="464"/>
        <end position="477"/>
    </location>
</feature>
<dbReference type="InterPro" id="IPR021109">
    <property type="entry name" value="Peptidase_aspartic_dom_sf"/>
</dbReference>
<evidence type="ECO:0000259" key="11">
    <source>
        <dbReference type="PROSITE" id="PS50878"/>
    </source>
</evidence>
<keyword evidence="13" id="KW-1185">Reference proteome</keyword>
<dbReference type="InterPro" id="IPR056924">
    <property type="entry name" value="SH3_Tf2-1"/>
</dbReference>
<dbReference type="Gene3D" id="3.30.420.10">
    <property type="entry name" value="Ribonuclease H-like superfamily/Ribonuclease H"/>
    <property type="match status" value="1"/>
</dbReference>
<keyword evidence="5" id="KW-0255">Endonuclease</keyword>
<dbReference type="Gene3D" id="3.30.70.270">
    <property type="match status" value="2"/>
</dbReference>
<dbReference type="Gene3D" id="4.10.60.10">
    <property type="entry name" value="Zinc finger, CCHC-type"/>
    <property type="match status" value="1"/>
</dbReference>
<dbReference type="SUPFAM" id="SSF53098">
    <property type="entry name" value="Ribonuclease H-like"/>
    <property type="match status" value="1"/>
</dbReference>
<keyword evidence="8" id="KW-0863">Zinc-finger</keyword>
<evidence type="ECO:0000313" key="13">
    <source>
        <dbReference type="Proteomes" id="UP000325315"/>
    </source>
</evidence>
<protein>
    <recommendedName>
        <fullName evidence="1">RNA-directed DNA polymerase</fullName>
        <ecNumber evidence="1">2.7.7.49</ecNumber>
    </recommendedName>
</protein>
<evidence type="ECO:0000256" key="2">
    <source>
        <dbReference type="ARBA" id="ARBA00022679"/>
    </source>
</evidence>
<dbReference type="PANTHER" id="PTHR37984:SF5">
    <property type="entry name" value="PROTEIN NYNRIN-LIKE"/>
    <property type="match status" value="1"/>
</dbReference>
<dbReference type="Pfam" id="PF00078">
    <property type="entry name" value="RVT_1"/>
    <property type="match status" value="1"/>
</dbReference>
<dbReference type="EC" id="2.7.7.49" evidence="1"/>
<organism evidence="12 13">
    <name type="scientific">Gossypium australe</name>
    <dbReference type="NCBI Taxonomy" id="47621"/>
    <lineage>
        <taxon>Eukaryota</taxon>
        <taxon>Viridiplantae</taxon>
        <taxon>Streptophyta</taxon>
        <taxon>Embryophyta</taxon>
        <taxon>Tracheophyta</taxon>
        <taxon>Spermatophyta</taxon>
        <taxon>Magnoliopsida</taxon>
        <taxon>eudicotyledons</taxon>
        <taxon>Gunneridae</taxon>
        <taxon>Pentapetalae</taxon>
        <taxon>rosids</taxon>
        <taxon>malvids</taxon>
        <taxon>Malvales</taxon>
        <taxon>Malvaceae</taxon>
        <taxon>Malvoideae</taxon>
        <taxon>Gossypium</taxon>
    </lineage>
</organism>
<keyword evidence="4" id="KW-0540">Nuclease</keyword>
<evidence type="ECO:0000256" key="6">
    <source>
        <dbReference type="ARBA" id="ARBA00022801"/>
    </source>
</evidence>
<dbReference type="Pfam" id="PF17917">
    <property type="entry name" value="RT_RNaseH"/>
    <property type="match status" value="1"/>
</dbReference>
<dbReference type="Gene3D" id="2.40.70.10">
    <property type="entry name" value="Acid Proteases"/>
    <property type="match status" value="1"/>
</dbReference>
<dbReference type="PROSITE" id="PS50878">
    <property type="entry name" value="RT_POL"/>
    <property type="match status" value="1"/>
</dbReference>
<dbReference type="GO" id="GO:0003676">
    <property type="term" value="F:nucleic acid binding"/>
    <property type="evidence" value="ECO:0007669"/>
    <property type="project" value="InterPro"/>
</dbReference>
<dbReference type="Gene3D" id="3.10.10.10">
    <property type="entry name" value="HIV Type 1 Reverse Transcriptase, subunit A, domain 1"/>
    <property type="match status" value="1"/>
</dbReference>
<dbReference type="InterPro" id="IPR036397">
    <property type="entry name" value="RNaseH_sf"/>
</dbReference>
<keyword evidence="8" id="KW-0862">Zinc</keyword>
<feature type="compositionally biased region" description="Basic and acidic residues" evidence="9">
    <location>
        <begin position="450"/>
        <end position="463"/>
    </location>
</feature>
<dbReference type="GO" id="GO:0008270">
    <property type="term" value="F:zinc ion binding"/>
    <property type="evidence" value="ECO:0007669"/>
    <property type="project" value="UniProtKB-KW"/>
</dbReference>
<dbReference type="InterPro" id="IPR000477">
    <property type="entry name" value="RT_dom"/>
</dbReference>
<proteinExistence type="predicted"/>
<dbReference type="GO" id="GO:0016787">
    <property type="term" value="F:hydrolase activity"/>
    <property type="evidence" value="ECO:0007669"/>
    <property type="project" value="UniProtKB-KW"/>
</dbReference>
<evidence type="ECO:0000256" key="3">
    <source>
        <dbReference type="ARBA" id="ARBA00022695"/>
    </source>
</evidence>
<dbReference type="Pfam" id="PF24626">
    <property type="entry name" value="SH3_Tf2-1"/>
    <property type="match status" value="1"/>
</dbReference>
<dbReference type="InterPro" id="IPR001878">
    <property type="entry name" value="Znf_CCHC"/>
</dbReference>
<sequence>MGDSGSVNEVCSFPTCTYGLYVAEVGQVVYSRSREVAWGTRDPRFTSRFWKALHQALGTRLNFSAVFHPQSDGQSERVIQILKDMLKGCDFKGSWEDFLPLAEFAYNNSYQSNIQMAPYEALYGRRCRTPTCWTELGEQQLLGLKLISEIGEKVKVIRARLKEASDRQKSYATEFSVGDRVFLKVSPWKKILRFGRKGKLSPRFIGPYRVLNHVGPVAYQLELPPELSQIHSVIHVSLLRCYRSDPSHVVPVEEIKIRPNLSFEEELVQILDRDIKVLRRKSVPLVKILWRNHGGVSSVAPNAAEYWLEAVERIMDDLNFTEEEKLKGVVSLLRDEEYQWWLTVRDGTVADRITWDFFKLSFQSKYIGSSYVDAQCRAFLNLVQGNKSVAEYEAKFLRLSRYARGMVATDHERCVRFEDGLRDDLRVLIAPQREREFTVLMEKAKIAEEVKRSEKQNRDKDTGGNKSNFGSSGTDGSSRVVRSVTDRQPQRCARCGKFHFGECWSSNRRCYRCGSADHQIRDCPQERDGARPGNQGHSYVASVVSGTLSIDSEIATREMIVISPLGQSVVVNRLYREVPLEVQGVVFLTDLMELPFEESDLILGMNWLIKYRANLDCAAKRMVVRTPEDEEVVVIGERRNYLSNVVSALKAERMMRKGCEAFIAVVCTLKGKEFSVGDVRTVKEFSDVFSEKLPGLPPDSEVEFGIDLFPRTVPVSIAPYRMALKELVELKAQIQELLDRGFIRPSVSQWGVPVLFVKKKDGSVCMCIEYRQLNKLTIKNKYPLPRIDDLFDQLKGASVFSKIDLRSGYHQLKVKEADIHKTLFRTCYGQYEFLVMPFRLTNAPAVFMDMMNRVFQPYLDRFVVVFIDDILVYSRSEEEHDSHLRVVLQILREKQLFAKFSKCEFWLSEVTFLGHVVSAEGIRVDPRKIEAVLDWKPPKTMAEIRSFLGLAGYYRRFVEGFSLIAAPLTKLLRKGVPFVWSDKQQESFERLKRILTEAPVLIQPEARKKFAVYCDASHAGLGCVLMQDRKVVAYVSRQLRQHEVNYPTHDLELAAVVFALKSWRHYLYGEKSVIYTDHKSLKYLLTQKELNLRQRRWIELLKDYDC</sequence>
<dbReference type="EMBL" id="SMMG02000002">
    <property type="protein sequence ID" value="KAA3484263.1"/>
    <property type="molecule type" value="Genomic_DNA"/>
</dbReference>
<keyword evidence="8" id="KW-0479">Metal-binding</keyword>
<dbReference type="FunFam" id="3.10.20.370:FF:000001">
    <property type="entry name" value="Retrovirus-related Pol polyprotein from transposon 17.6-like protein"/>
    <property type="match status" value="1"/>
</dbReference>
<dbReference type="SMART" id="SM00343">
    <property type="entry name" value="ZnF_C2HC"/>
    <property type="match status" value="1"/>
</dbReference>
<dbReference type="GO" id="GO:0003964">
    <property type="term" value="F:RNA-directed DNA polymerase activity"/>
    <property type="evidence" value="ECO:0007669"/>
    <property type="project" value="UniProtKB-KW"/>
</dbReference>
<dbReference type="OrthoDB" id="437338at2759"/>
<keyword evidence="6" id="KW-0378">Hydrolase</keyword>
<evidence type="ECO:0000256" key="9">
    <source>
        <dbReference type="SAM" id="MobiDB-lite"/>
    </source>
</evidence>
<dbReference type="Pfam" id="PF08284">
    <property type="entry name" value="RVP_2"/>
    <property type="match status" value="1"/>
</dbReference>
<dbReference type="CDD" id="cd09274">
    <property type="entry name" value="RNase_HI_RT_Ty3"/>
    <property type="match status" value="1"/>
</dbReference>
<dbReference type="CDD" id="cd00303">
    <property type="entry name" value="retropepsin_like"/>
    <property type="match status" value="1"/>
</dbReference>
<accession>A0A5B6WS40</accession>
<gene>
    <name evidence="12" type="ORF">EPI10_006356</name>
</gene>
<feature type="domain" description="CCHC-type" evidence="10">
    <location>
        <begin position="508"/>
        <end position="525"/>
    </location>
</feature>
<keyword evidence="2" id="KW-0808">Transferase</keyword>
<evidence type="ECO:0000256" key="8">
    <source>
        <dbReference type="PROSITE-ProRule" id="PRU00047"/>
    </source>
</evidence>
<keyword evidence="7" id="KW-0695">RNA-directed DNA polymerase</keyword>
<evidence type="ECO:0000256" key="5">
    <source>
        <dbReference type="ARBA" id="ARBA00022759"/>
    </source>
</evidence>
<evidence type="ECO:0000313" key="12">
    <source>
        <dbReference type="EMBL" id="KAA3484263.1"/>
    </source>
</evidence>
<evidence type="ECO:0000256" key="1">
    <source>
        <dbReference type="ARBA" id="ARBA00012493"/>
    </source>
</evidence>
<dbReference type="InterPro" id="IPR041373">
    <property type="entry name" value="RT_RNaseH"/>
</dbReference>
<dbReference type="GO" id="GO:0004519">
    <property type="term" value="F:endonuclease activity"/>
    <property type="evidence" value="ECO:0007669"/>
    <property type="project" value="UniProtKB-KW"/>
</dbReference>
<dbReference type="Proteomes" id="UP000325315">
    <property type="component" value="Unassembled WGS sequence"/>
</dbReference>
<dbReference type="InterPro" id="IPR050951">
    <property type="entry name" value="Retrovirus_Pol_polyprotein"/>
</dbReference>
<evidence type="ECO:0000256" key="7">
    <source>
        <dbReference type="ARBA" id="ARBA00022918"/>
    </source>
</evidence>
<dbReference type="InterPro" id="IPR005162">
    <property type="entry name" value="Retrotrans_gag_dom"/>
</dbReference>
<dbReference type="AlphaFoldDB" id="A0A5B6WS40"/>